<keyword evidence="12" id="KW-1185">Reference proteome</keyword>
<evidence type="ECO:0000256" key="2">
    <source>
        <dbReference type="ARBA" id="ARBA00007613"/>
    </source>
</evidence>
<dbReference type="PROSITE" id="PS51257">
    <property type="entry name" value="PROKAR_LIPOPROTEIN"/>
    <property type="match status" value="1"/>
</dbReference>
<dbReference type="Pfam" id="PF02321">
    <property type="entry name" value="OEP"/>
    <property type="match status" value="2"/>
</dbReference>
<evidence type="ECO:0000256" key="5">
    <source>
        <dbReference type="ARBA" id="ARBA00022729"/>
    </source>
</evidence>
<evidence type="ECO:0000256" key="10">
    <source>
        <dbReference type="RuleBase" id="RU362097"/>
    </source>
</evidence>
<feature type="chain" id="PRO_5016477093" evidence="10">
    <location>
        <begin position="24"/>
        <end position="486"/>
    </location>
</feature>
<comment type="similarity">
    <text evidence="2 10">Belongs to the outer membrane factor (OMF) (TC 1.B.17) family.</text>
</comment>
<protein>
    <submittedName>
        <fullName evidence="11">Outer membrane efflux lipoprotein</fullName>
    </submittedName>
</protein>
<dbReference type="PANTHER" id="PTHR30203">
    <property type="entry name" value="OUTER MEMBRANE CATION EFFLUX PROTEIN"/>
    <property type="match status" value="1"/>
</dbReference>
<dbReference type="SUPFAM" id="SSF56954">
    <property type="entry name" value="Outer membrane efflux proteins (OEP)"/>
    <property type="match status" value="1"/>
</dbReference>
<dbReference type="OrthoDB" id="9770517at2"/>
<keyword evidence="6 10" id="KW-0472">Membrane</keyword>
<dbReference type="GO" id="GO:0009279">
    <property type="term" value="C:cell outer membrane"/>
    <property type="evidence" value="ECO:0007669"/>
    <property type="project" value="UniProtKB-SubCell"/>
</dbReference>
<evidence type="ECO:0000256" key="7">
    <source>
        <dbReference type="ARBA" id="ARBA00023139"/>
    </source>
</evidence>
<keyword evidence="5 10" id="KW-0732">Signal</keyword>
<gene>
    <name evidence="11" type="primary">mdtP</name>
    <name evidence="11" type="ORF">NCTC13315_02264</name>
</gene>
<comment type="function">
    <text evidence="9">Could be involved in resistance to puromycin, acriflavine and tetraphenylarsonium chloride.</text>
</comment>
<keyword evidence="7 10" id="KW-0564">Palmitate</keyword>
<evidence type="ECO:0000256" key="4">
    <source>
        <dbReference type="ARBA" id="ARBA00022692"/>
    </source>
</evidence>
<evidence type="ECO:0000256" key="3">
    <source>
        <dbReference type="ARBA" id="ARBA00022452"/>
    </source>
</evidence>
<organism evidence="11 12">
    <name type="scientific">Legionella beliardensis</name>
    <dbReference type="NCBI Taxonomy" id="91822"/>
    <lineage>
        <taxon>Bacteria</taxon>
        <taxon>Pseudomonadati</taxon>
        <taxon>Pseudomonadota</taxon>
        <taxon>Gammaproteobacteria</taxon>
        <taxon>Legionellales</taxon>
        <taxon>Legionellaceae</taxon>
        <taxon>Legionella</taxon>
    </lineage>
</organism>
<evidence type="ECO:0000313" key="12">
    <source>
        <dbReference type="Proteomes" id="UP000254968"/>
    </source>
</evidence>
<dbReference type="Gene3D" id="2.20.200.10">
    <property type="entry name" value="Outer membrane efflux proteins (OEP)"/>
    <property type="match status" value="1"/>
</dbReference>
<dbReference type="Proteomes" id="UP000254968">
    <property type="component" value="Unassembled WGS sequence"/>
</dbReference>
<name>A0A378I4F2_9GAMM</name>
<dbReference type="GO" id="GO:0015562">
    <property type="term" value="F:efflux transmembrane transporter activity"/>
    <property type="evidence" value="ECO:0007669"/>
    <property type="project" value="InterPro"/>
</dbReference>
<reference evidence="11 12" key="1">
    <citation type="submission" date="2018-06" db="EMBL/GenBank/DDBJ databases">
        <authorList>
            <consortium name="Pathogen Informatics"/>
            <person name="Doyle S."/>
        </authorList>
    </citation>
    <scope>NUCLEOTIDE SEQUENCE [LARGE SCALE GENOMIC DNA]</scope>
    <source>
        <strain evidence="11 12">NCTC13315</strain>
    </source>
</reference>
<dbReference type="AlphaFoldDB" id="A0A378I4F2"/>
<feature type="signal peptide" evidence="10">
    <location>
        <begin position="1"/>
        <end position="23"/>
    </location>
</feature>
<keyword evidence="3 10" id="KW-1134">Transmembrane beta strand</keyword>
<evidence type="ECO:0000313" key="11">
    <source>
        <dbReference type="EMBL" id="STX29712.1"/>
    </source>
</evidence>
<evidence type="ECO:0000256" key="1">
    <source>
        <dbReference type="ARBA" id="ARBA00004370"/>
    </source>
</evidence>
<dbReference type="NCBIfam" id="TIGR01845">
    <property type="entry name" value="outer_NodT"/>
    <property type="match status" value="1"/>
</dbReference>
<dbReference type="PANTHER" id="PTHR30203:SF20">
    <property type="entry name" value="MULTIDRUG RESISTANCE OUTER MEMBRANE PROTEIN MDTP-RELATED"/>
    <property type="match status" value="1"/>
</dbReference>
<proteinExistence type="inferred from homology"/>
<dbReference type="Gene3D" id="1.20.1600.10">
    <property type="entry name" value="Outer membrane efflux proteins (OEP)"/>
    <property type="match status" value="1"/>
</dbReference>
<dbReference type="InterPro" id="IPR003423">
    <property type="entry name" value="OMP_efflux"/>
</dbReference>
<comment type="subcellular location">
    <subcellularLocation>
        <location evidence="10">Cell outer membrane</location>
        <topology evidence="10">Lipid-anchor</topology>
    </subcellularLocation>
    <subcellularLocation>
        <location evidence="1">Membrane</location>
    </subcellularLocation>
</comment>
<keyword evidence="8 10" id="KW-0449">Lipoprotein</keyword>
<dbReference type="RefSeq" id="WP_115303385.1">
    <property type="nucleotide sequence ID" value="NZ_CAAAHO010000002.1"/>
</dbReference>
<accession>A0A378I4F2</accession>
<evidence type="ECO:0000256" key="8">
    <source>
        <dbReference type="ARBA" id="ARBA00023288"/>
    </source>
</evidence>
<evidence type="ECO:0000256" key="9">
    <source>
        <dbReference type="ARBA" id="ARBA00037313"/>
    </source>
</evidence>
<evidence type="ECO:0000256" key="6">
    <source>
        <dbReference type="ARBA" id="ARBA00023136"/>
    </source>
</evidence>
<dbReference type="EMBL" id="UGNV01000001">
    <property type="protein sequence ID" value="STX29712.1"/>
    <property type="molecule type" value="Genomic_DNA"/>
</dbReference>
<keyword evidence="4 10" id="KW-0812">Transmembrane</keyword>
<dbReference type="InterPro" id="IPR010131">
    <property type="entry name" value="MdtP/NodT-like"/>
</dbReference>
<sequence length="486" mass="55105">MGSTCRIGIYFIFFFLLSCQVSLSPQQQVQHLKATPKIEKEITAQKRAGFIKSGDWPSKYWWVAYNSPELNKLMVDALTCNPSIHEIKSRMQAARQEAVVVGAKLFPLVFFDARENLQYLSKNGLFRALNPRLPRHTDLLDFSLSFRYEFDFWGQNRNLLAAAVGEAKVLRGEVAQIQLLTTTALAQAYFAYKVNIAKQKLYQQLVTVRQNILSLQRALINNALADDLPIYTAQENLFTAKQWLADIDHEIAVNRHLVNVLAGRNPETALADEQRLPGLPRKLIVPKTISLDLIARRPDLMAQIWRAKALAYKTGAAMAEYYPDVNLVGLIGLESTGWKKLLRASSVTAALRPAIHLPIFTAGRIRANIRANKAEFDAAIFAYNNLLLRSTQEILDILQFAKAVNRKRQEQNKILSFAEDRYKIIKNRERNGLDNGMEVYRQQEEVIQNKLVSLSLLYDQYLASVKLIKALGGGYCQPDIPLVRQS</sequence>